<keyword evidence="10 15" id="KW-0067">ATP-binding</keyword>
<dbReference type="InterPro" id="IPR011546">
    <property type="entry name" value="Pept_M41_FtsH_extracell"/>
</dbReference>
<dbReference type="InterPro" id="IPR027417">
    <property type="entry name" value="P-loop_NTPase"/>
</dbReference>
<evidence type="ECO:0000256" key="2">
    <source>
        <dbReference type="ARBA" id="ARBA00010044"/>
    </source>
</evidence>
<comment type="similarity">
    <text evidence="14 15">In the central section; belongs to the AAA ATPase family.</text>
</comment>
<keyword evidence="7 15" id="KW-0547">Nucleotide-binding</keyword>
<evidence type="ECO:0000256" key="13">
    <source>
        <dbReference type="ARBA" id="ARBA00023136"/>
    </source>
</evidence>
<evidence type="ECO:0000256" key="16">
    <source>
        <dbReference type="RuleBase" id="RU003651"/>
    </source>
</evidence>
<name>A0A931WPC1_9BACT</name>
<keyword evidence="12 15" id="KW-0482">Metalloprotease</keyword>
<feature type="binding site" evidence="15">
    <location>
        <position position="502"/>
    </location>
    <ligand>
        <name>Zn(2+)</name>
        <dbReference type="ChEBI" id="CHEBI:29105"/>
        <note>catalytic</note>
    </ligand>
</feature>
<comment type="caution">
    <text evidence="18">The sequence shown here is derived from an EMBL/GenBank/DDBJ whole genome shotgun (WGS) entry which is preliminary data.</text>
</comment>
<evidence type="ECO:0000256" key="1">
    <source>
        <dbReference type="ARBA" id="ARBA00004370"/>
    </source>
</evidence>
<evidence type="ECO:0000256" key="12">
    <source>
        <dbReference type="ARBA" id="ARBA00023049"/>
    </source>
</evidence>
<dbReference type="GO" id="GO:0016887">
    <property type="term" value="F:ATP hydrolysis activity"/>
    <property type="evidence" value="ECO:0007669"/>
    <property type="project" value="UniProtKB-UniRule"/>
</dbReference>
<keyword evidence="11 15" id="KW-1133">Transmembrane helix</keyword>
<accession>A0A931WPC1</accession>
<dbReference type="Gene3D" id="1.10.8.60">
    <property type="match status" value="1"/>
</dbReference>
<keyword evidence="8 15" id="KW-0378">Hydrolase</keyword>
<evidence type="ECO:0000256" key="10">
    <source>
        <dbReference type="ARBA" id="ARBA00022840"/>
    </source>
</evidence>
<evidence type="ECO:0000313" key="18">
    <source>
        <dbReference type="EMBL" id="MBI2096805.1"/>
    </source>
</evidence>
<proteinExistence type="inferred from homology"/>
<feature type="domain" description="AAA+ ATPase" evidence="17">
    <location>
        <begin position="196"/>
        <end position="335"/>
    </location>
</feature>
<reference evidence="18" key="1">
    <citation type="submission" date="2020-07" db="EMBL/GenBank/DDBJ databases">
        <title>Huge and variable diversity of episymbiotic CPR bacteria and DPANN archaea in groundwater ecosystems.</title>
        <authorList>
            <person name="He C.Y."/>
            <person name="Keren R."/>
            <person name="Whittaker M."/>
            <person name="Farag I.F."/>
            <person name="Doudna J."/>
            <person name="Cate J.H.D."/>
            <person name="Banfield J.F."/>
        </authorList>
    </citation>
    <scope>NUCLEOTIDE SEQUENCE</scope>
    <source>
        <strain evidence="18">NC_groundwater_193_Ag_S-0.1um_51_7</strain>
    </source>
</reference>
<dbReference type="AlphaFoldDB" id="A0A931WPC1"/>
<dbReference type="NCBIfam" id="TIGR01241">
    <property type="entry name" value="FtsH_fam"/>
    <property type="match status" value="1"/>
</dbReference>
<comment type="subunit">
    <text evidence="15">Homohexamer.</text>
</comment>
<dbReference type="InterPro" id="IPR003593">
    <property type="entry name" value="AAA+_ATPase"/>
</dbReference>
<dbReference type="InterPro" id="IPR003960">
    <property type="entry name" value="ATPase_AAA_CS"/>
</dbReference>
<dbReference type="PANTHER" id="PTHR23076">
    <property type="entry name" value="METALLOPROTEASE M41 FTSH"/>
    <property type="match status" value="1"/>
</dbReference>
<dbReference type="Pfam" id="PF17862">
    <property type="entry name" value="AAA_lid_3"/>
    <property type="match status" value="1"/>
</dbReference>
<evidence type="ECO:0000313" key="19">
    <source>
        <dbReference type="Proteomes" id="UP000724148"/>
    </source>
</evidence>
<keyword evidence="9 15" id="KW-0862">Zinc</keyword>
<evidence type="ECO:0000256" key="14">
    <source>
        <dbReference type="ARBA" id="ARBA00061570"/>
    </source>
</evidence>
<comment type="subcellular location">
    <subcellularLocation>
        <location evidence="15">Cell membrane</location>
        <topology evidence="15">Multi-pass membrane protein</topology>
        <orientation evidence="15">Cytoplasmic side</orientation>
    </subcellularLocation>
    <subcellularLocation>
        <location evidence="1">Membrane</location>
    </subcellularLocation>
</comment>
<dbReference type="SMART" id="SM00382">
    <property type="entry name" value="AAA"/>
    <property type="match status" value="1"/>
</dbReference>
<comment type="cofactor">
    <cofactor evidence="15">
        <name>Zn(2+)</name>
        <dbReference type="ChEBI" id="CHEBI:29105"/>
    </cofactor>
    <text evidence="15">Binds 1 zinc ion per subunit.</text>
</comment>
<dbReference type="HAMAP" id="MF_01458">
    <property type="entry name" value="FtsH"/>
    <property type="match status" value="1"/>
</dbReference>
<keyword evidence="5 15" id="KW-0812">Transmembrane</keyword>
<dbReference type="InterPro" id="IPR041569">
    <property type="entry name" value="AAA_lid_3"/>
</dbReference>
<evidence type="ECO:0000256" key="7">
    <source>
        <dbReference type="ARBA" id="ARBA00022741"/>
    </source>
</evidence>
<dbReference type="GO" id="GO:0006508">
    <property type="term" value="P:proteolysis"/>
    <property type="evidence" value="ECO:0007669"/>
    <property type="project" value="UniProtKB-KW"/>
</dbReference>
<comment type="similarity">
    <text evidence="2 15">In the C-terminal section; belongs to the peptidase M41 family.</text>
</comment>
<evidence type="ECO:0000256" key="3">
    <source>
        <dbReference type="ARBA" id="ARBA00022475"/>
    </source>
</evidence>
<comment type="similarity">
    <text evidence="16">Belongs to the AAA ATPase family.</text>
</comment>
<keyword evidence="3 15" id="KW-1003">Cell membrane</keyword>
<feature type="transmembrane region" description="Helical" evidence="15">
    <location>
        <begin position="108"/>
        <end position="129"/>
    </location>
</feature>
<feature type="transmembrane region" description="Helical" evidence="15">
    <location>
        <begin position="7"/>
        <end position="25"/>
    </location>
</feature>
<dbReference type="Gene3D" id="1.20.58.760">
    <property type="entry name" value="Peptidase M41"/>
    <property type="match status" value="1"/>
</dbReference>
<dbReference type="CDD" id="cd19501">
    <property type="entry name" value="RecA-like_FtsH"/>
    <property type="match status" value="1"/>
</dbReference>
<dbReference type="Gene3D" id="3.40.50.300">
    <property type="entry name" value="P-loop containing nucleotide triphosphate hydrolases"/>
    <property type="match status" value="1"/>
</dbReference>
<dbReference type="GO" id="GO:0008270">
    <property type="term" value="F:zinc ion binding"/>
    <property type="evidence" value="ECO:0007669"/>
    <property type="project" value="UniProtKB-UniRule"/>
</dbReference>
<dbReference type="GO" id="GO:0005886">
    <property type="term" value="C:plasma membrane"/>
    <property type="evidence" value="ECO:0007669"/>
    <property type="project" value="UniProtKB-SubCell"/>
</dbReference>
<sequence>MRQLSKQFIYVFLIFMILSGLYALIVNPSQQKKEVSLSELVLQINDGKIEKIVVQDNDLEAVMKDGGLETSHKESESGITETLKNYGVDPEKLKAVQLDVKGTSALNIWLGIILPIAGPVLLIAFFIWFSARQLKQGGMQAFTFGQSRARIISPDSLNERVLFKDVAGAKEAKEELVEIVDFLRSPKKFFDIGARIPRGVLLMGAPGTGKTLLARAVAGEAGVPFFHISGSEFVEMFVGIGAARVRDLFKLAKKAAPTIIFIDEIDAVGRHRGTGLGGGHDEREQTLNQILVEMDGFETHESVIVMAATNRPDVLDPALLRPGRFDRRVVLDLPDLGDREAILKIHSLNKNFAEDVQLRKIAERTPGFSGADLANLVNEAAILAARSDRTKISQLDLISSIEKVLLGPERKSHLLTPKEKEISAYHEAGHALVAATIPEADPVHKVTIVSRGRAAGYTLKLPTEDRHIFSKKHFLGELAVALGGYAAELLVFKELTTGPHNDLEKATDLARALITKYGMSEKVGPVSFGESQEMVFLGKELSTPKNYSEATAQVIDSEVKNLLLDALKRARDIITRRRTILEKIAKKLIEQETIEQEEFNILVSAA</sequence>
<dbReference type="InterPro" id="IPR037219">
    <property type="entry name" value="Peptidase_M41-like"/>
</dbReference>
<comment type="function">
    <text evidence="15">Acts as a processive, ATP-dependent zinc metallopeptidase for both cytoplasmic and membrane proteins. Plays a role in the quality control of integral membrane proteins.</text>
</comment>
<evidence type="ECO:0000256" key="9">
    <source>
        <dbReference type="ARBA" id="ARBA00022833"/>
    </source>
</evidence>
<protein>
    <recommendedName>
        <fullName evidence="15">ATP-dependent zinc metalloprotease FtsH</fullName>
        <ecNumber evidence="15">3.4.24.-</ecNumber>
    </recommendedName>
</protein>
<dbReference type="GO" id="GO:0005524">
    <property type="term" value="F:ATP binding"/>
    <property type="evidence" value="ECO:0007669"/>
    <property type="project" value="UniProtKB-UniRule"/>
</dbReference>
<dbReference type="SUPFAM" id="SSF140990">
    <property type="entry name" value="FtsH protease domain-like"/>
    <property type="match status" value="1"/>
</dbReference>
<dbReference type="FunFam" id="1.20.58.760:FF:000001">
    <property type="entry name" value="ATP-dependent zinc metalloprotease FtsH"/>
    <property type="match status" value="1"/>
</dbReference>
<evidence type="ECO:0000256" key="8">
    <source>
        <dbReference type="ARBA" id="ARBA00022801"/>
    </source>
</evidence>
<dbReference type="GO" id="GO:0004176">
    <property type="term" value="F:ATP-dependent peptidase activity"/>
    <property type="evidence" value="ECO:0007669"/>
    <property type="project" value="InterPro"/>
</dbReference>
<dbReference type="InterPro" id="IPR003959">
    <property type="entry name" value="ATPase_AAA_core"/>
</dbReference>
<evidence type="ECO:0000256" key="11">
    <source>
        <dbReference type="ARBA" id="ARBA00022989"/>
    </source>
</evidence>
<evidence type="ECO:0000256" key="6">
    <source>
        <dbReference type="ARBA" id="ARBA00022723"/>
    </source>
</evidence>
<evidence type="ECO:0000259" key="17">
    <source>
        <dbReference type="SMART" id="SM00382"/>
    </source>
</evidence>
<dbReference type="GO" id="GO:0030163">
    <property type="term" value="P:protein catabolic process"/>
    <property type="evidence" value="ECO:0007669"/>
    <property type="project" value="UniProtKB-UniRule"/>
</dbReference>
<feature type="binding site" evidence="15">
    <location>
        <begin position="204"/>
        <end position="211"/>
    </location>
    <ligand>
        <name>ATP</name>
        <dbReference type="ChEBI" id="CHEBI:30616"/>
    </ligand>
</feature>
<keyword evidence="6 15" id="KW-0479">Metal-binding</keyword>
<keyword evidence="4 15" id="KW-0645">Protease</keyword>
<dbReference type="FunFam" id="1.10.8.60:FF:000001">
    <property type="entry name" value="ATP-dependent zinc metalloprotease FtsH"/>
    <property type="match status" value="1"/>
</dbReference>
<dbReference type="Pfam" id="PF06480">
    <property type="entry name" value="FtsH_ext"/>
    <property type="match status" value="1"/>
</dbReference>
<dbReference type="EC" id="3.4.24.-" evidence="15"/>
<dbReference type="GO" id="GO:0004222">
    <property type="term" value="F:metalloendopeptidase activity"/>
    <property type="evidence" value="ECO:0007669"/>
    <property type="project" value="InterPro"/>
</dbReference>
<feature type="binding site" evidence="15">
    <location>
        <position position="426"/>
    </location>
    <ligand>
        <name>Zn(2+)</name>
        <dbReference type="ChEBI" id="CHEBI:29105"/>
        <note>catalytic</note>
    </ligand>
</feature>
<evidence type="ECO:0000256" key="5">
    <source>
        <dbReference type="ARBA" id="ARBA00022692"/>
    </source>
</evidence>
<dbReference type="Proteomes" id="UP000724148">
    <property type="component" value="Unassembled WGS sequence"/>
</dbReference>
<dbReference type="SUPFAM" id="SSF52540">
    <property type="entry name" value="P-loop containing nucleoside triphosphate hydrolases"/>
    <property type="match status" value="1"/>
</dbReference>
<dbReference type="FunFam" id="3.40.50.300:FF:000001">
    <property type="entry name" value="ATP-dependent zinc metalloprotease FtsH"/>
    <property type="match status" value="1"/>
</dbReference>
<feature type="active site" evidence="15">
    <location>
        <position position="427"/>
    </location>
</feature>
<gene>
    <name evidence="15" type="primary">ftsH</name>
    <name evidence="18" type="ORF">HYT40_01455</name>
</gene>
<dbReference type="PROSITE" id="PS00674">
    <property type="entry name" value="AAA"/>
    <property type="match status" value="1"/>
</dbReference>
<dbReference type="EMBL" id="JACOZA010000037">
    <property type="protein sequence ID" value="MBI2096805.1"/>
    <property type="molecule type" value="Genomic_DNA"/>
</dbReference>
<dbReference type="InterPro" id="IPR000642">
    <property type="entry name" value="Peptidase_M41"/>
</dbReference>
<evidence type="ECO:0000256" key="4">
    <source>
        <dbReference type="ARBA" id="ARBA00022670"/>
    </source>
</evidence>
<dbReference type="Pfam" id="PF00004">
    <property type="entry name" value="AAA"/>
    <property type="match status" value="1"/>
</dbReference>
<dbReference type="PANTHER" id="PTHR23076:SF97">
    <property type="entry name" value="ATP-DEPENDENT ZINC METALLOPROTEASE YME1L1"/>
    <property type="match status" value="1"/>
</dbReference>
<dbReference type="InterPro" id="IPR005936">
    <property type="entry name" value="FtsH"/>
</dbReference>
<keyword evidence="13 15" id="KW-0472">Membrane</keyword>
<organism evidence="18 19">
    <name type="scientific">Candidatus Sungiibacteriota bacterium</name>
    <dbReference type="NCBI Taxonomy" id="2750080"/>
    <lineage>
        <taxon>Bacteria</taxon>
        <taxon>Candidatus Sungiibacteriota</taxon>
    </lineage>
</organism>
<evidence type="ECO:0000256" key="15">
    <source>
        <dbReference type="HAMAP-Rule" id="MF_01458"/>
    </source>
</evidence>
<feature type="binding site" evidence="15">
    <location>
        <position position="430"/>
    </location>
    <ligand>
        <name>Zn(2+)</name>
        <dbReference type="ChEBI" id="CHEBI:29105"/>
        <note>catalytic</note>
    </ligand>
</feature>
<dbReference type="Pfam" id="PF01434">
    <property type="entry name" value="Peptidase_M41"/>
    <property type="match status" value="1"/>
</dbReference>